<evidence type="ECO:0000256" key="1">
    <source>
        <dbReference type="ARBA" id="ARBA00022729"/>
    </source>
</evidence>
<dbReference type="InterPro" id="IPR007110">
    <property type="entry name" value="Ig-like_dom"/>
</dbReference>
<gene>
    <name evidence="4" type="primary">ODR4</name>
</gene>
<dbReference type="SMART" id="SM00408">
    <property type="entry name" value="IGc2"/>
    <property type="match status" value="2"/>
</dbReference>
<name>A0AAR2IUF4_PYGNA</name>
<sequence>MKITLHSSDRFTLTEVENAERFLIKGQISSQTEGSQGVPGRIQIVLEHAEVTLECNILSSGQQSVEWMLPDLTTLEKSDSHRLVSEHNRLIIKNTSLSDSGLYHCFVRTNTDVDIVAYRLTVRERLLSPSDLNGKKMNVENGESLSLPCLVTSSQPIETRWFLPKHESLKASNKKGRIYVSQNNTLVIQNVMHEDAGEYSCLAANLHGADMLSHLVVVTGEKEEDPSDVSEVLDRTISLFPNGTLSIYTANFSSKGDYKCIASNAAGADTLTYHLHVALLPPTIKEEASESISINIDTVDSACAFFIDPRKIVKRKFYAVTLVT</sequence>
<dbReference type="SUPFAM" id="SSF48726">
    <property type="entry name" value="Immunoglobulin"/>
    <property type="match status" value="3"/>
</dbReference>
<dbReference type="PROSITE" id="PS50835">
    <property type="entry name" value="IG_LIKE"/>
    <property type="match status" value="2"/>
</dbReference>
<dbReference type="InterPro" id="IPR003598">
    <property type="entry name" value="Ig_sub2"/>
</dbReference>
<evidence type="ECO:0000313" key="4">
    <source>
        <dbReference type="Ensembl" id="ENSPNAP00000041677.1"/>
    </source>
</evidence>
<dbReference type="SMART" id="SM00409">
    <property type="entry name" value="IG"/>
    <property type="match status" value="2"/>
</dbReference>
<feature type="domain" description="Ig-like" evidence="3">
    <location>
        <begin position="51"/>
        <end position="121"/>
    </location>
</feature>
<feature type="domain" description="Ig-like" evidence="3">
    <location>
        <begin position="129"/>
        <end position="219"/>
    </location>
</feature>
<dbReference type="AlphaFoldDB" id="A0AAR2IUF4"/>
<reference evidence="4 5" key="1">
    <citation type="submission" date="2020-10" db="EMBL/GenBank/DDBJ databases">
        <title>Pygocentrus nattereri (red-bellied piranha) genome, fPygNat1, primary haplotype.</title>
        <authorList>
            <person name="Myers G."/>
            <person name="Meyer A."/>
            <person name="Karagic N."/>
            <person name="Pippel M."/>
            <person name="Winkler S."/>
            <person name="Tracey A."/>
            <person name="Wood J."/>
            <person name="Formenti G."/>
            <person name="Howe K."/>
            <person name="Fedrigo O."/>
            <person name="Jarvis E.D."/>
        </authorList>
    </citation>
    <scope>NUCLEOTIDE SEQUENCE [LARGE SCALE GENOMIC DNA]</scope>
</reference>
<accession>A0AAR2IUF4</accession>
<dbReference type="Proteomes" id="UP001501920">
    <property type="component" value="Chromosome 8"/>
</dbReference>
<reference evidence="4" key="3">
    <citation type="submission" date="2025-09" db="UniProtKB">
        <authorList>
            <consortium name="Ensembl"/>
        </authorList>
    </citation>
    <scope>IDENTIFICATION</scope>
</reference>
<dbReference type="PANTHER" id="PTHR45842:SF12">
    <property type="entry name" value="KEKKON 5, ISOFORM A"/>
    <property type="match status" value="1"/>
</dbReference>
<evidence type="ECO:0000259" key="3">
    <source>
        <dbReference type="PROSITE" id="PS50835"/>
    </source>
</evidence>
<protein>
    <recommendedName>
        <fullName evidence="3">Ig-like domain-containing protein</fullName>
    </recommendedName>
</protein>
<keyword evidence="5" id="KW-1185">Reference proteome</keyword>
<dbReference type="CDD" id="cd00096">
    <property type="entry name" value="Ig"/>
    <property type="match status" value="2"/>
</dbReference>
<proteinExistence type="predicted"/>
<keyword evidence="2" id="KW-0325">Glycoprotein</keyword>
<dbReference type="Pfam" id="PF13927">
    <property type="entry name" value="Ig_3"/>
    <property type="match status" value="2"/>
</dbReference>
<reference evidence="4" key="2">
    <citation type="submission" date="2025-08" db="UniProtKB">
        <authorList>
            <consortium name="Ensembl"/>
        </authorList>
    </citation>
    <scope>IDENTIFICATION</scope>
</reference>
<keyword evidence="1" id="KW-0732">Signal</keyword>
<dbReference type="Ensembl" id="ENSPNAT00000085341.1">
    <property type="protein sequence ID" value="ENSPNAP00000041677.1"/>
    <property type="gene ID" value="ENSPNAG00000036886.1"/>
</dbReference>
<dbReference type="PANTHER" id="PTHR45842">
    <property type="entry name" value="SYNAPTIC ADHESION-LIKE MOLECULE SALM"/>
    <property type="match status" value="1"/>
</dbReference>
<dbReference type="InterPro" id="IPR013783">
    <property type="entry name" value="Ig-like_fold"/>
</dbReference>
<dbReference type="GeneTree" id="ENSGT00940000162571"/>
<evidence type="ECO:0000256" key="2">
    <source>
        <dbReference type="ARBA" id="ARBA00023180"/>
    </source>
</evidence>
<evidence type="ECO:0000313" key="5">
    <source>
        <dbReference type="Proteomes" id="UP001501920"/>
    </source>
</evidence>
<dbReference type="InterPro" id="IPR003599">
    <property type="entry name" value="Ig_sub"/>
</dbReference>
<organism evidence="4 5">
    <name type="scientific">Pygocentrus nattereri</name>
    <name type="common">Red-bellied piranha</name>
    <dbReference type="NCBI Taxonomy" id="42514"/>
    <lineage>
        <taxon>Eukaryota</taxon>
        <taxon>Metazoa</taxon>
        <taxon>Chordata</taxon>
        <taxon>Craniata</taxon>
        <taxon>Vertebrata</taxon>
        <taxon>Euteleostomi</taxon>
        <taxon>Actinopterygii</taxon>
        <taxon>Neopterygii</taxon>
        <taxon>Teleostei</taxon>
        <taxon>Ostariophysi</taxon>
        <taxon>Characiformes</taxon>
        <taxon>Characoidei</taxon>
        <taxon>Pygocentrus</taxon>
    </lineage>
</organism>
<dbReference type="InterPro" id="IPR036179">
    <property type="entry name" value="Ig-like_dom_sf"/>
</dbReference>
<dbReference type="InterPro" id="IPR050467">
    <property type="entry name" value="LRFN"/>
</dbReference>
<dbReference type="Gene3D" id="2.60.40.10">
    <property type="entry name" value="Immunoglobulins"/>
    <property type="match status" value="3"/>
</dbReference>